<proteinExistence type="predicted"/>
<evidence type="ECO:0000313" key="2">
    <source>
        <dbReference type="Proteomes" id="UP001642464"/>
    </source>
</evidence>
<keyword evidence="2" id="KW-1185">Reference proteome</keyword>
<name>A0ABP0KC15_9DINO</name>
<accession>A0ABP0KC15</accession>
<feature type="non-terminal residue" evidence="1">
    <location>
        <position position="1"/>
    </location>
</feature>
<reference evidence="1 2" key="1">
    <citation type="submission" date="2024-02" db="EMBL/GenBank/DDBJ databases">
        <authorList>
            <person name="Chen Y."/>
            <person name="Shah S."/>
            <person name="Dougan E. K."/>
            <person name="Thang M."/>
            <person name="Chan C."/>
        </authorList>
    </citation>
    <scope>NUCLEOTIDE SEQUENCE [LARGE SCALE GENOMIC DNA]</scope>
</reference>
<evidence type="ECO:0000313" key="1">
    <source>
        <dbReference type="EMBL" id="CAK9024340.1"/>
    </source>
</evidence>
<gene>
    <name evidence="1" type="ORF">SCF082_LOCUS16586</name>
</gene>
<sequence length="177" mass="19282">QAAAVEGLSRDARAKRARKMVKMMAVLGVLAACMMTVVRGQFDMDKIKENLDTPIPEAALSQVSKAKPMMGMLYAQLEVEGCADKYDSMIDDVANGKAGTVRQILQMICTIGDECFIDTLEGAKKLVDNNKLMQKSVSTFLDKYGMDMDTITMGAPVMFMTICSGVADDEGEDKTEL</sequence>
<organism evidence="1 2">
    <name type="scientific">Durusdinium trenchii</name>
    <dbReference type="NCBI Taxonomy" id="1381693"/>
    <lineage>
        <taxon>Eukaryota</taxon>
        <taxon>Sar</taxon>
        <taxon>Alveolata</taxon>
        <taxon>Dinophyceae</taxon>
        <taxon>Suessiales</taxon>
        <taxon>Symbiodiniaceae</taxon>
        <taxon>Durusdinium</taxon>
    </lineage>
</organism>
<dbReference type="Proteomes" id="UP001642464">
    <property type="component" value="Unassembled WGS sequence"/>
</dbReference>
<comment type="caution">
    <text evidence="1">The sequence shown here is derived from an EMBL/GenBank/DDBJ whole genome shotgun (WGS) entry which is preliminary data.</text>
</comment>
<protein>
    <submittedName>
        <fullName evidence="1">Uncharacterized protein</fullName>
    </submittedName>
</protein>
<dbReference type="EMBL" id="CAXAMM010010844">
    <property type="protein sequence ID" value="CAK9024340.1"/>
    <property type="molecule type" value="Genomic_DNA"/>
</dbReference>